<keyword evidence="3" id="KW-0547">Nucleotide-binding</keyword>
<keyword evidence="6" id="KW-0418">Kinase</keyword>
<gene>
    <name evidence="6" type="ORF">H9X81_00605</name>
</gene>
<dbReference type="SUPFAM" id="SSF52540">
    <property type="entry name" value="P-loop containing nucleoside triphosphate hydrolases"/>
    <property type="match status" value="1"/>
</dbReference>
<name>A0ABS2GL76_9FIRM</name>
<proteinExistence type="inferred from homology"/>
<organism evidence="6 7">
    <name type="scientific">Hydrogenoanaerobacterium saccharovorans</name>
    <dbReference type="NCBI Taxonomy" id="474960"/>
    <lineage>
        <taxon>Bacteria</taxon>
        <taxon>Bacillati</taxon>
        <taxon>Bacillota</taxon>
        <taxon>Clostridia</taxon>
        <taxon>Eubacteriales</taxon>
        <taxon>Oscillospiraceae</taxon>
        <taxon>Hydrogenoanaerobacterium</taxon>
    </lineage>
</organism>
<protein>
    <recommendedName>
        <fullName evidence="2">Thymidylate kinase</fullName>
    </recommendedName>
</protein>
<evidence type="ECO:0000313" key="6">
    <source>
        <dbReference type="EMBL" id="MBM6922194.1"/>
    </source>
</evidence>
<reference evidence="6 7" key="1">
    <citation type="journal article" date="2021" name="Sci. Rep.">
        <title>The distribution of antibiotic resistance genes in chicken gut microbiota commensals.</title>
        <authorList>
            <person name="Juricova H."/>
            <person name="Matiasovicova J."/>
            <person name="Kubasova T."/>
            <person name="Cejkova D."/>
            <person name="Rychlik I."/>
        </authorList>
    </citation>
    <scope>NUCLEOTIDE SEQUENCE [LARGE SCALE GENOMIC DNA]</scope>
    <source>
        <strain evidence="6 7">An564</strain>
    </source>
</reference>
<evidence type="ECO:0000259" key="5">
    <source>
        <dbReference type="Pfam" id="PF02223"/>
    </source>
</evidence>
<keyword evidence="4" id="KW-0067">ATP-binding</keyword>
<dbReference type="Gene3D" id="3.40.50.300">
    <property type="entry name" value="P-loop containing nucleotide triphosphate hydrolases"/>
    <property type="match status" value="1"/>
</dbReference>
<accession>A0ABS2GL76</accession>
<dbReference type="InterPro" id="IPR027417">
    <property type="entry name" value="P-loop_NTPase"/>
</dbReference>
<dbReference type="PANTHER" id="PTHR10344">
    <property type="entry name" value="THYMIDYLATE KINASE"/>
    <property type="match status" value="1"/>
</dbReference>
<comment type="caution">
    <text evidence="6">The sequence shown here is derived from an EMBL/GenBank/DDBJ whole genome shotgun (WGS) entry which is preliminary data.</text>
</comment>
<dbReference type="Pfam" id="PF02223">
    <property type="entry name" value="Thymidylate_kin"/>
    <property type="match status" value="1"/>
</dbReference>
<keyword evidence="7" id="KW-1185">Reference proteome</keyword>
<evidence type="ECO:0000256" key="4">
    <source>
        <dbReference type="ARBA" id="ARBA00022840"/>
    </source>
</evidence>
<evidence type="ECO:0000256" key="3">
    <source>
        <dbReference type="ARBA" id="ARBA00022741"/>
    </source>
</evidence>
<evidence type="ECO:0000256" key="1">
    <source>
        <dbReference type="ARBA" id="ARBA00009776"/>
    </source>
</evidence>
<evidence type="ECO:0000313" key="7">
    <source>
        <dbReference type="Proteomes" id="UP000724149"/>
    </source>
</evidence>
<keyword evidence="6" id="KW-0808">Transferase</keyword>
<dbReference type="RefSeq" id="WP_204719216.1">
    <property type="nucleotide sequence ID" value="NZ_JACSNR010000001.1"/>
</dbReference>
<evidence type="ECO:0000256" key="2">
    <source>
        <dbReference type="ARBA" id="ARBA00017144"/>
    </source>
</evidence>
<dbReference type="InterPro" id="IPR039430">
    <property type="entry name" value="Thymidylate_kin-like_dom"/>
</dbReference>
<dbReference type="PANTHER" id="PTHR10344:SF4">
    <property type="entry name" value="UMP-CMP KINASE 2, MITOCHONDRIAL"/>
    <property type="match status" value="1"/>
</dbReference>
<comment type="similarity">
    <text evidence="1">Belongs to the thymidylate kinase family.</text>
</comment>
<dbReference type="EMBL" id="JACSNR010000001">
    <property type="protein sequence ID" value="MBM6922194.1"/>
    <property type="molecule type" value="Genomic_DNA"/>
</dbReference>
<sequence length="236" mass="26539">MPKSSNTSRLIVIEGLDGSGKATQAGLLAESLTAAGTPVRRISFPDYAHKSSIPVQMYLNGEIGSLEEVNVYAASTFYSIDRYISYQTDWSRDCKEGRLILADRYTTSNACHQMVKLPQKEWDGYLDWLADLEYTRMGLPEPGLVIYLDMDPNTSRRLLEKRYGGDESRKDLHEANLFYLLSCRGAALYAAEHWGWKVIRCCDGSDPYPPEQIHQAVLAEAEAWLSCQHPAESDGF</sequence>
<feature type="domain" description="Thymidylate kinase-like" evidence="5">
    <location>
        <begin position="13"/>
        <end position="164"/>
    </location>
</feature>
<dbReference type="Proteomes" id="UP000724149">
    <property type="component" value="Unassembled WGS sequence"/>
</dbReference>
<dbReference type="GO" id="GO:0016301">
    <property type="term" value="F:kinase activity"/>
    <property type="evidence" value="ECO:0007669"/>
    <property type="project" value="UniProtKB-KW"/>
</dbReference>